<proteinExistence type="predicted"/>
<sequence length="108" mass="11918">MVQKKKKQDGMCSLMNNNTGRSSIMAVAGGYILYLAYELLKNLIDNVPTTMPRAVQILAIVFFAGAGAALLVLAWKTWKKGREDQDQNPVDLETQETEAKSEEQGPKS</sequence>
<protein>
    <submittedName>
        <fullName evidence="1">Uncharacterized protein</fullName>
    </submittedName>
</protein>
<accession>A0AC61NMY3</accession>
<reference evidence="1" key="1">
    <citation type="submission" date="2021-01" db="EMBL/GenBank/DDBJ databases">
        <title>Complete genome sequence of Clostridiales bacterium R-7.</title>
        <authorList>
            <person name="Mahoney-Kurpe S.C."/>
            <person name="Palevich N."/>
            <person name="Koike S."/>
            <person name="Moon C.D."/>
            <person name="Attwood G.T."/>
        </authorList>
    </citation>
    <scope>NUCLEOTIDE SEQUENCE</scope>
    <source>
        <strain evidence="1">R-7</strain>
    </source>
</reference>
<organism evidence="1 2">
    <name type="scientific">Aristaeella hokkaidonensis</name>
    <dbReference type="NCBI Taxonomy" id="3046382"/>
    <lineage>
        <taxon>Bacteria</taxon>
        <taxon>Bacillati</taxon>
        <taxon>Bacillota</taxon>
        <taxon>Clostridia</taxon>
        <taxon>Eubacteriales</taxon>
        <taxon>Aristaeellaceae</taxon>
        <taxon>Aristaeella</taxon>
    </lineage>
</organism>
<evidence type="ECO:0000313" key="1">
    <source>
        <dbReference type="EMBL" id="QUC68468.1"/>
    </source>
</evidence>
<keyword evidence="2" id="KW-1185">Reference proteome</keyword>
<dbReference type="Proteomes" id="UP000682782">
    <property type="component" value="Chromosome"/>
</dbReference>
<name>A0AC61NMY3_9FIRM</name>
<evidence type="ECO:0000313" key="2">
    <source>
        <dbReference type="Proteomes" id="UP000682782"/>
    </source>
</evidence>
<dbReference type="EMBL" id="CP068393">
    <property type="protein sequence ID" value="QUC68468.1"/>
    <property type="molecule type" value="Genomic_DNA"/>
</dbReference>
<gene>
    <name evidence="1" type="ORF">JYE49_07210</name>
</gene>